<dbReference type="GO" id="GO:0045004">
    <property type="term" value="P:DNA replication proofreading"/>
    <property type="evidence" value="ECO:0007669"/>
    <property type="project" value="TreeGrafter"/>
</dbReference>
<dbReference type="EC" id="2.7.7.7" evidence="2"/>
<dbReference type="GO" id="GO:0003887">
    <property type="term" value="F:DNA-directed DNA polymerase activity"/>
    <property type="evidence" value="ECO:0007669"/>
    <property type="project" value="UniProtKB-EC"/>
</dbReference>
<dbReference type="EMBL" id="CP131059">
    <property type="protein sequence ID" value="WNY24170.1"/>
    <property type="molecule type" value="Genomic_DNA"/>
</dbReference>
<organism evidence="2 3">
    <name type="scientific">Methanimicrococcus hongohii</name>
    <dbReference type="NCBI Taxonomy" id="3028295"/>
    <lineage>
        <taxon>Archaea</taxon>
        <taxon>Methanobacteriati</taxon>
        <taxon>Methanobacteriota</taxon>
        <taxon>Stenosarchaea group</taxon>
        <taxon>Methanomicrobia</taxon>
        <taxon>Methanosarcinales</taxon>
        <taxon>Methanosarcinaceae</taxon>
        <taxon>Methanimicrococcus</taxon>
    </lineage>
</organism>
<dbReference type="SMART" id="SM00479">
    <property type="entry name" value="EXOIII"/>
    <property type="match status" value="1"/>
</dbReference>
<dbReference type="GO" id="GO:0003676">
    <property type="term" value="F:nucleic acid binding"/>
    <property type="evidence" value="ECO:0007669"/>
    <property type="project" value="InterPro"/>
</dbReference>
<dbReference type="SUPFAM" id="SSF53098">
    <property type="entry name" value="Ribonuclease H-like"/>
    <property type="match status" value="1"/>
</dbReference>
<reference evidence="2 3" key="1">
    <citation type="submission" date="2023-07" db="EMBL/GenBank/DDBJ databases">
        <title>Closed genoem sequence of Methanomicrococcus sp. Hf6.</title>
        <authorList>
            <person name="Poehlein A."/>
            <person name="Protasov E."/>
            <person name="Platt K."/>
            <person name="Reeh H."/>
            <person name="Daniel R."/>
            <person name="Brune A."/>
        </authorList>
    </citation>
    <scope>NUCLEOTIDE SEQUENCE [LARGE SCALE GENOMIC DNA]</scope>
    <source>
        <strain evidence="2 3">Hf6</strain>
    </source>
</reference>
<keyword evidence="3" id="KW-1185">Reference proteome</keyword>
<dbReference type="GeneID" id="85196098"/>
<dbReference type="Proteomes" id="UP001302978">
    <property type="component" value="Chromosome"/>
</dbReference>
<dbReference type="InterPro" id="IPR013520">
    <property type="entry name" value="Ribonucl_H"/>
</dbReference>
<gene>
    <name evidence="2" type="primary">polC</name>
    <name evidence="2" type="ORF">MmiHf6_14990</name>
</gene>
<evidence type="ECO:0000259" key="1">
    <source>
        <dbReference type="SMART" id="SM00479"/>
    </source>
</evidence>
<dbReference type="KEGG" id="mehf:MmiHf6_14990"/>
<dbReference type="RefSeq" id="WP_316557344.1">
    <property type="nucleotide sequence ID" value="NZ_CP131059.1"/>
</dbReference>
<proteinExistence type="predicted"/>
<keyword evidence="2" id="KW-0548">Nucleotidyltransferase</keyword>
<dbReference type="AlphaFoldDB" id="A0AA96ZT57"/>
<feature type="domain" description="Exonuclease" evidence="1">
    <location>
        <begin position="19"/>
        <end position="195"/>
    </location>
</feature>
<accession>A0AA96ZT57</accession>
<evidence type="ECO:0000313" key="3">
    <source>
        <dbReference type="Proteomes" id="UP001302978"/>
    </source>
</evidence>
<dbReference type="GO" id="GO:0008408">
    <property type="term" value="F:3'-5' exonuclease activity"/>
    <property type="evidence" value="ECO:0007669"/>
    <property type="project" value="TreeGrafter"/>
</dbReference>
<dbReference type="Gene3D" id="3.30.420.10">
    <property type="entry name" value="Ribonuclease H-like superfamily/Ribonuclease H"/>
    <property type="match status" value="1"/>
</dbReference>
<dbReference type="PANTHER" id="PTHR30231:SF41">
    <property type="entry name" value="DNA POLYMERASE III SUBUNIT EPSILON"/>
    <property type="match status" value="1"/>
</dbReference>
<dbReference type="CDD" id="cd06127">
    <property type="entry name" value="DEDDh"/>
    <property type="match status" value="1"/>
</dbReference>
<keyword evidence="2" id="KW-0808">Transferase</keyword>
<evidence type="ECO:0000313" key="2">
    <source>
        <dbReference type="EMBL" id="WNY24170.1"/>
    </source>
</evidence>
<dbReference type="GO" id="GO:0005829">
    <property type="term" value="C:cytosol"/>
    <property type="evidence" value="ECO:0007669"/>
    <property type="project" value="TreeGrafter"/>
</dbReference>
<name>A0AA96ZT57_9EURY</name>
<sequence length="259" mass="29810">MTVTNIPCPVSELFTGYEQILFIDVETTGLSVEKNQIIELAAIRRCEYEPDTTDEREIDILIKLPEGEKIPAEIVELTNITDEMLDEEGITESVAVDEFLNLFNPAEKTLIIAHNAQFDMSFVLKMLEKYDKSIPVSFDILDTFTILRDRKTYPHSLSDAIDYYQIEGVENSHRAIDDVKALCEVVKHMKAERDDLEDYINLIGVHRVHGLMGEKIDGITYCVQMLGLKNKRLPDFLKEGKRIYDPKKLENTRPLHFKE</sequence>
<dbReference type="PANTHER" id="PTHR30231">
    <property type="entry name" value="DNA POLYMERASE III SUBUNIT EPSILON"/>
    <property type="match status" value="1"/>
</dbReference>
<dbReference type="InterPro" id="IPR036397">
    <property type="entry name" value="RNaseH_sf"/>
</dbReference>
<protein>
    <submittedName>
        <fullName evidence="2">DNA polymerase III PolC-type</fullName>
        <ecNumber evidence="2">2.7.7.7</ecNumber>
    </submittedName>
</protein>
<dbReference type="Pfam" id="PF00929">
    <property type="entry name" value="RNase_T"/>
    <property type="match status" value="1"/>
</dbReference>
<dbReference type="InterPro" id="IPR012337">
    <property type="entry name" value="RNaseH-like_sf"/>
</dbReference>